<evidence type="ECO:0000259" key="1">
    <source>
        <dbReference type="PROSITE" id="PS51819"/>
    </source>
</evidence>
<dbReference type="EMBL" id="LBWK01000001">
    <property type="protein sequence ID" value="KKR06135.1"/>
    <property type="molecule type" value="Genomic_DNA"/>
</dbReference>
<proteinExistence type="predicted"/>
<dbReference type="AlphaFoldDB" id="A0A0G0Q6V7"/>
<dbReference type="InterPro" id="IPR029068">
    <property type="entry name" value="Glyas_Bleomycin-R_OHBP_Dase"/>
</dbReference>
<dbReference type="InterPro" id="IPR041581">
    <property type="entry name" value="Glyoxalase_6"/>
</dbReference>
<comment type="caution">
    <text evidence="2">The sequence shown here is derived from an EMBL/GenBank/DDBJ whole genome shotgun (WGS) entry which is preliminary data.</text>
</comment>
<sequence length="126" mass="14552">MLNLNNVMLGTDDLNTLSAFYSELFQKEPDMKDDTYHGWLVGSTFFSIGYHSEVGNKSKDPNRIMLNFETKEVKEEFERIKGIKGTSVIKEPYELQGAWIATLADPDGNYFQLMTPWDNMMEQPKE</sequence>
<protein>
    <recommendedName>
        <fullName evidence="1">VOC domain-containing protein</fullName>
    </recommendedName>
</protein>
<dbReference type="InterPro" id="IPR037523">
    <property type="entry name" value="VOC_core"/>
</dbReference>
<dbReference type="PROSITE" id="PS51819">
    <property type="entry name" value="VOC"/>
    <property type="match status" value="1"/>
</dbReference>
<dbReference type="Gene3D" id="3.10.180.10">
    <property type="entry name" value="2,3-Dihydroxybiphenyl 1,2-Dioxygenase, domain 1"/>
    <property type="match status" value="1"/>
</dbReference>
<evidence type="ECO:0000313" key="2">
    <source>
        <dbReference type="EMBL" id="KKR06135.1"/>
    </source>
</evidence>
<organism evidence="2 3">
    <name type="scientific">candidate division WS6 bacterium GW2011_GWF2_39_15</name>
    <dbReference type="NCBI Taxonomy" id="1619100"/>
    <lineage>
        <taxon>Bacteria</taxon>
        <taxon>Candidatus Dojkabacteria</taxon>
    </lineage>
</organism>
<evidence type="ECO:0000313" key="3">
    <source>
        <dbReference type="Proteomes" id="UP000034799"/>
    </source>
</evidence>
<reference evidence="2 3" key="1">
    <citation type="journal article" date="2015" name="Nature">
        <title>rRNA introns, odd ribosomes, and small enigmatic genomes across a large radiation of phyla.</title>
        <authorList>
            <person name="Brown C.T."/>
            <person name="Hug L.A."/>
            <person name="Thomas B.C."/>
            <person name="Sharon I."/>
            <person name="Castelle C.J."/>
            <person name="Singh A."/>
            <person name="Wilkins M.J."/>
            <person name="Williams K.H."/>
            <person name="Banfield J.F."/>
        </authorList>
    </citation>
    <scope>NUCLEOTIDE SEQUENCE [LARGE SCALE GENOMIC DNA]</scope>
</reference>
<accession>A0A0G0Q6V7</accession>
<dbReference type="SUPFAM" id="SSF54593">
    <property type="entry name" value="Glyoxalase/Bleomycin resistance protein/Dihydroxybiphenyl dioxygenase"/>
    <property type="match status" value="1"/>
</dbReference>
<dbReference type="STRING" id="1619100.UT34_C0001G0175"/>
<name>A0A0G0Q6V7_9BACT</name>
<dbReference type="Pfam" id="PF18029">
    <property type="entry name" value="Glyoxalase_6"/>
    <property type="match status" value="1"/>
</dbReference>
<dbReference type="Proteomes" id="UP000034799">
    <property type="component" value="Unassembled WGS sequence"/>
</dbReference>
<feature type="domain" description="VOC" evidence="1">
    <location>
        <begin position="3"/>
        <end position="116"/>
    </location>
</feature>
<gene>
    <name evidence="2" type="ORF">UT34_C0001G0175</name>
</gene>